<comment type="similarity">
    <text evidence="2 9">Belongs to the pantothenate synthetase family.</text>
</comment>
<feature type="active site" description="Proton donor" evidence="9">
    <location>
        <position position="37"/>
    </location>
</feature>
<accession>A0A1R1QFW4</accession>
<dbReference type="SUPFAM" id="SSF52374">
    <property type="entry name" value="Nucleotidylyl transferase"/>
    <property type="match status" value="1"/>
</dbReference>
<name>A0A1R1QFW4_9BACI</name>
<dbReference type="HAMAP" id="MF_00158">
    <property type="entry name" value="PanC"/>
    <property type="match status" value="1"/>
</dbReference>
<keyword evidence="6 9" id="KW-0547">Nucleotide-binding</keyword>
<dbReference type="InterPro" id="IPR042176">
    <property type="entry name" value="Pantoate_ligase_C"/>
</dbReference>
<dbReference type="Proteomes" id="UP000187367">
    <property type="component" value="Unassembled WGS sequence"/>
</dbReference>
<dbReference type="EC" id="6.3.2.1" evidence="9"/>
<dbReference type="NCBIfam" id="TIGR00018">
    <property type="entry name" value="panC"/>
    <property type="match status" value="1"/>
</dbReference>
<dbReference type="Gene3D" id="3.40.50.620">
    <property type="entry name" value="HUPs"/>
    <property type="match status" value="1"/>
</dbReference>
<dbReference type="FunFam" id="3.40.50.620:FF:000013">
    <property type="entry name" value="Pantothenate synthetase"/>
    <property type="match status" value="1"/>
</dbReference>
<dbReference type="GO" id="GO:0005524">
    <property type="term" value="F:ATP binding"/>
    <property type="evidence" value="ECO:0007669"/>
    <property type="project" value="UniProtKB-KW"/>
</dbReference>
<evidence type="ECO:0000256" key="8">
    <source>
        <dbReference type="ARBA" id="ARBA00048258"/>
    </source>
</evidence>
<dbReference type="GO" id="GO:0004592">
    <property type="term" value="F:pantoate-beta-alanine ligase activity"/>
    <property type="evidence" value="ECO:0007669"/>
    <property type="project" value="UniProtKB-UniRule"/>
</dbReference>
<evidence type="ECO:0000256" key="2">
    <source>
        <dbReference type="ARBA" id="ARBA00009256"/>
    </source>
</evidence>
<dbReference type="AlphaFoldDB" id="A0A1R1QFW4"/>
<dbReference type="RefSeq" id="WP_076758938.1">
    <property type="nucleotide sequence ID" value="NZ_JARMMH010000015.1"/>
</dbReference>
<feature type="binding site" evidence="9">
    <location>
        <position position="61"/>
    </location>
    <ligand>
        <name>beta-alanine</name>
        <dbReference type="ChEBI" id="CHEBI:57966"/>
    </ligand>
</feature>
<sequence length="288" mass="32308">MIEVHTAKDIQKLAKNYRKKGKTIGFVPTMGFLHEGHMSLVKKARKDNDIVVMSIFVNPMQFGPGEDYDAYPRDLERDRTLAEEGGVDVLFTPGAEEMYQQESTVIVNVKKRTDVLCGRSREGHFDGVATVLTKLFNLTSPTRVYFGMKDAQQVAVVDGLLNDFFMDIELIPVDTMREDDGLAKSSRNVNLSASERSEAPALYQALQQGARLIREGERNPDAIKKEIRTLLEKTSGVIDYADIYSYPDLETMETLSGKIIIAVAVQFSKARLIDNIIVNIPLDQKEDL</sequence>
<feature type="binding site" evidence="9">
    <location>
        <position position="61"/>
    </location>
    <ligand>
        <name>(R)-pantoate</name>
        <dbReference type="ChEBI" id="CHEBI:15980"/>
    </ligand>
</feature>
<evidence type="ECO:0000256" key="5">
    <source>
        <dbReference type="ARBA" id="ARBA00022655"/>
    </source>
</evidence>
<comment type="pathway">
    <text evidence="1 9">Cofactor biosynthesis; (R)-pantothenate biosynthesis; (R)-pantothenate from (R)-pantoate and beta-alanine: step 1/1.</text>
</comment>
<dbReference type="UniPathway" id="UPA00028">
    <property type="reaction ID" value="UER00005"/>
</dbReference>
<keyword evidence="5 9" id="KW-0566">Pantothenate biosynthesis</keyword>
<dbReference type="GO" id="GO:0015940">
    <property type="term" value="P:pantothenate biosynthetic process"/>
    <property type="evidence" value="ECO:0007669"/>
    <property type="project" value="UniProtKB-UniRule"/>
</dbReference>
<keyword evidence="11" id="KW-1185">Reference proteome</keyword>
<accession>A0A1R1S2S8</accession>
<comment type="caution">
    <text evidence="10">The sequence shown here is derived from an EMBL/GenBank/DDBJ whole genome shotgun (WGS) entry which is preliminary data.</text>
</comment>
<dbReference type="NCBIfam" id="TIGR00125">
    <property type="entry name" value="cyt_tran_rel"/>
    <property type="match status" value="1"/>
</dbReference>
<feature type="binding site" evidence="9">
    <location>
        <begin position="30"/>
        <end position="37"/>
    </location>
    <ligand>
        <name>ATP</name>
        <dbReference type="ChEBI" id="CHEBI:30616"/>
    </ligand>
</feature>
<dbReference type="Gene3D" id="3.30.1300.10">
    <property type="entry name" value="Pantoate-beta-alanine ligase, C-terminal domain"/>
    <property type="match status" value="1"/>
</dbReference>
<dbReference type="GO" id="GO:0005829">
    <property type="term" value="C:cytosol"/>
    <property type="evidence" value="ECO:0007669"/>
    <property type="project" value="TreeGrafter"/>
</dbReference>
<reference evidence="10 11" key="1">
    <citation type="submission" date="2017-01" db="EMBL/GenBank/DDBJ databases">
        <title>Bacillus phylogenomics.</title>
        <authorList>
            <person name="Dunlap C."/>
        </authorList>
    </citation>
    <scope>NUCLEOTIDE SEQUENCE [LARGE SCALE GENOMIC DNA]</scope>
    <source>
        <strain evidence="10 11">NRRL B-41282</strain>
    </source>
</reference>
<comment type="catalytic activity">
    <reaction evidence="8 9">
        <text>(R)-pantoate + beta-alanine + ATP = (R)-pantothenate + AMP + diphosphate + H(+)</text>
        <dbReference type="Rhea" id="RHEA:10912"/>
        <dbReference type="ChEBI" id="CHEBI:15378"/>
        <dbReference type="ChEBI" id="CHEBI:15980"/>
        <dbReference type="ChEBI" id="CHEBI:29032"/>
        <dbReference type="ChEBI" id="CHEBI:30616"/>
        <dbReference type="ChEBI" id="CHEBI:33019"/>
        <dbReference type="ChEBI" id="CHEBI:57966"/>
        <dbReference type="ChEBI" id="CHEBI:456215"/>
        <dbReference type="EC" id="6.3.2.1"/>
    </reaction>
</comment>
<keyword evidence="7 9" id="KW-0067">ATP-binding</keyword>
<organism evidence="10 11">
    <name type="scientific">Bacillus swezeyi</name>
    <dbReference type="NCBI Taxonomy" id="1925020"/>
    <lineage>
        <taxon>Bacteria</taxon>
        <taxon>Bacillati</taxon>
        <taxon>Bacillota</taxon>
        <taxon>Bacilli</taxon>
        <taxon>Bacillales</taxon>
        <taxon>Bacillaceae</taxon>
        <taxon>Bacillus</taxon>
    </lineage>
</organism>
<evidence type="ECO:0000256" key="1">
    <source>
        <dbReference type="ARBA" id="ARBA00004990"/>
    </source>
</evidence>
<comment type="function">
    <text evidence="9">Catalyzes the condensation of pantoate with beta-alanine in an ATP-dependent reaction via a pantoyl-adenylate intermediate.</text>
</comment>
<dbReference type="FunFam" id="3.30.1300.10:FF:000001">
    <property type="entry name" value="Pantothenate synthetase"/>
    <property type="match status" value="1"/>
</dbReference>
<dbReference type="Pfam" id="PF02569">
    <property type="entry name" value="Pantoate_ligase"/>
    <property type="match status" value="1"/>
</dbReference>
<evidence type="ECO:0000256" key="9">
    <source>
        <dbReference type="HAMAP-Rule" id="MF_00158"/>
    </source>
</evidence>
<evidence type="ECO:0000313" key="10">
    <source>
        <dbReference type="EMBL" id="OMI02816.1"/>
    </source>
</evidence>
<evidence type="ECO:0000256" key="7">
    <source>
        <dbReference type="ARBA" id="ARBA00022840"/>
    </source>
</evidence>
<comment type="miscellaneous">
    <text evidence="9">The reaction proceeds by a bi uni uni bi ping pong mechanism.</text>
</comment>
<dbReference type="InterPro" id="IPR014729">
    <property type="entry name" value="Rossmann-like_a/b/a_fold"/>
</dbReference>
<evidence type="ECO:0000256" key="3">
    <source>
        <dbReference type="ARBA" id="ARBA00022490"/>
    </source>
</evidence>
<dbReference type="InterPro" id="IPR004821">
    <property type="entry name" value="Cyt_trans-like"/>
</dbReference>
<dbReference type="PANTHER" id="PTHR21299:SF1">
    <property type="entry name" value="PANTOATE--BETA-ALANINE LIGASE"/>
    <property type="match status" value="1"/>
</dbReference>
<dbReference type="EMBL" id="MTJL01000030">
    <property type="protein sequence ID" value="OMI02816.1"/>
    <property type="molecule type" value="Genomic_DNA"/>
</dbReference>
<feature type="binding site" evidence="9">
    <location>
        <begin position="184"/>
        <end position="187"/>
    </location>
    <ligand>
        <name>ATP</name>
        <dbReference type="ChEBI" id="CHEBI:30616"/>
    </ligand>
</feature>
<protein>
    <recommendedName>
        <fullName evidence="9">Pantothenate synthetase</fullName>
        <shortName evidence="9">PS</shortName>
        <ecNumber evidence="9">6.3.2.1</ecNumber>
    </recommendedName>
    <alternativeName>
        <fullName evidence="9">Pantoate--beta-alanine ligase</fullName>
    </alternativeName>
    <alternativeName>
        <fullName evidence="9">Pantoate-activating enzyme</fullName>
    </alternativeName>
</protein>
<gene>
    <name evidence="9" type="primary">panC</name>
    <name evidence="10" type="ORF">BW143_15055</name>
</gene>
<dbReference type="CDD" id="cd00560">
    <property type="entry name" value="PanC"/>
    <property type="match status" value="1"/>
</dbReference>
<evidence type="ECO:0000256" key="6">
    <source>
        <dbReference type="ARBA" id="ARBA00022741"/>
    </source>
</evidence>
<feature type="binding site" evidence="9">
    <location>
        <position position="153"/>
    </location>
    <ligand>
        <name>(R)-pantoate</name>
        <dbReference type="ChEBI" id="CHEBI:15980"/>
    </ligand>
</feature>
<keyword evidence="4 9" id="KW-0436">Ligase</keyword>
<dbReference type="PANTHER" id="PTHR21299">
    <property type="entry name" value="CYTIDYLATE KINASE/PANTOATE-BETA-ALANINE LIGASE"/>
    <property type="match status" value="1"/>
</dbReference>
<comment type="subunit">
    <text evidence="9">Homodimer.</text>
</comment>
<dbReference type="InterPro" id="IPR003721">
    <property type="entry name" value="Pantoate_ligase"/>
</dbReference>
<keyword evidence="3 9" id="KW-0963">Cytoplasm</keyword>
<dbReference type="OrthoDB" id="9773087at2"/>
<proteinExistence type="inferred from homology"/>
<feature type="binding site" evidence="9">
    <location>
        <begin position="147"/>
        <end position="150"/>
    </location>
    <ligand>
        <name>ATP</name>
        <dbReference type="ChEBI" id="CHEBI:30616"/>
    </ligand>
</feature>
<comment type="caution">
    <text evidence="9">Lacks conserved residue(s) required for the propagation of feature annotation.</text>
</comment>
<evidence type="ECO:0000256" key="4">
    <source>
        <dbReference type="ARBA" id="ARBA00022598"/>
    </source>
</evidence>
<comment type="subcellular location">
    <subcellularLocation>
        <location evidence="9">Cytoplasm</location>
    </subcellularLocation>
</comment>
<evidence type="ECO:0000313" key="11">
    <source>
        <dbReference type="Proteomes" id="UP000187367"/>
    </source>
</evidence>